<feature type="region of interest" description="Disordered" evidence="1">
    <location>
        <begin position="23"/>
        <end position="116"/>
    </location>
</feature>
<reference evidence="2 3" key="1">
    <citation type="submission" date="2019-03" db="EMBL/GenBank/DDBJ databases">
        <title>Single cell metagenomics reveals metabolic interactions within the superorganism composed of flagellate Streblomastix strix and complex community of Bacteroidetes bacteria on its surface.</title>
        <authorList>
            <person name="Treitli S.C."/>
            <person name="Kolisko M."/>
            <person name="Husnik F."/>
            <person name="Keeling P."/>
            <person name="Hampl V."/>
        </authorList>
    </citation>
    <scope>NUCLEOTIDE SEQUENCE [LARGE SCALE GENOMIC DNA]</scope>
    <source>
        <strain evidence="2">ST1C</strain>
    </source>
</reference>
<dbReference type="Proteomes" id="UP000324800">
    <property type="component" value="Unassembled WGS sequence"/>
</dbReference>
<comment type="caution">
    <text evidence="2">The sequence shown here is derived from an EMBL/GenBank/DDBJ whole genome shotgun (WGS) entry which is preliminary data.</text>
</comment>
<feature type="compositionally biased region" description="Basic residues" evidence="1">
    <location>
        <begin position="59"/>
        <end position="87"/>
    </location>
</feature>
<evidence type="ECO:0000313" key="2">
    <source>
        <dbReference type="EMBL" id="KAA6383826.1"/>
    </source>
</evidence>
<sequence length="311" mass="36540">MVKHNMNQIISTKQANLWLKFQHWKNKQQKDPPDQENQQQNEETESTVEPDSEDLSMMKKVKRKRVSSRTKHHHKHKKNRHRQKKRMKNSDIEDDSSFKSESDTSSTSSDSTTTSVKPTLFTRELEKDTGISRHNFKLLKFQFPTIIMENDKREISGVKSAWPTSEPSKIWKDHEDEDTVDALSYSAATIKAILQIGDEIARQDKQVFKKHKKKFMRAYKLSEEAERRSQVVREKGAIPDKAKGARDSILLLVLFKKNTWNQIKGRNFFGWGGGSWAPQAQQFRRRRPSRWIRQQRPFISRNQQKTAPPQK</sequence>
<name>A0A5J4VN70_9EUKA</name>
<accession>A0A5J4VN70</accession>
<feature type="compositionally biased region" description="Acidic residues" evidence="1">
    <location>
        <begin position="42"/>
        <end position="54"/>
    </location>
</feature>
<feature type="compositionally biased region" description="Basic and acidic residues" evidence="1">
    <location>
        <begin position="88"/>
        <end position="102"/>
    </location>
</feature>
<dbReference type="EMBL" id="SNRW01006053">
    <property type="protein sequence ID" value="KAA6383826.1"/>
    <property type="molecule type" value="Genomic_DNA"/>
</dbReference>
<evidence type="ECO:0000256" key="1">
    <source>
        <dbReference type="SAM" id="MobiDB-lite"/>
    </source>
</evidence>
<organism evidence="2 3">
    <name type="scientific">Streblomastix strix</name>
    <dbReference type="NCBI Taxonomy" id="222440"/>
    <lineage>
        <taxon>Eukaryota</taxon>
        <taxon>Metamonada</taxon>
        <taxon>Preaxostyla</taxon>
        <taxon>Oxymonadida</taxon>
        <taxon>Streblomastigidae</taxon>
        <taxon>Streblomastix</taxon>
    </lineage>
</organism>
<feature type="compositionally biased region" description="Low complexity" evidence="1">
    <location>
        <begin position="103"/>
        <end position="115"/>
    </location>
</feature>
<dbReference type="AlphaFoldDB" id="A0A5J4VN70"/>
<evidence type="ECO:0000313" key="3">
    <source>
        <dbReference type="Proteomes" id="UP000324800"/>
    </source>
</evidence>
<protein>
    <submittedName>
        <fullName evidence="2">Uncharacterized protein</fullName>
    </submittedName>
</protein>
<proteinExistence type="predicted"/>
<gene>
    <name evidence="2" type="ORF">EZS28_020648</name>
</gene>